<accession>A0ACC1JLI5</accession>
<organism evidence="1 2">
    <name type="scientific">Coemansia nantahalensis</name>
    <dbReference type="NCBI Taxonomy" id="2789366"/>
    <lineage>
        <taxon>Eukaryota</taxon>
        <taxon>Fungi</taxon>
        <taxon>Fungi incertae sedis</taxon>
        <taxon>Zoopagomycota</taxon>
        <taxon>Kickxellomycotina</taxon>
        <taxon>Kickxellomycetes</taxon>
        <taxon>Kickxellales</taxon>
        <taxon>Kickxellaceae</taxon>
        <taxon>Coemansia</taxon>
    </lineage>
</organism>
<reference evidence="1" key="1">
    <citation type="submission" date="2022-07" db="EMBL/GenBank/DDBJ databases">
        <title>Phylogenomic reconstructions and comparative analyses of Kickxellomycotina fungi.</title>
        <authorList>
            <person name="Reynolds N.K."/>
            <person name="Stajich J.E."/>
            <person name="Barry K."/>
            <person name="Grigoriev I.V."/>
            <person name="Crous P."/>
            <person name="Smith M.E."/>
        </authorList>
    </citation>
    <scope>NUCLEOTIDE SEQUENCE</scope>
    <source>
        <strain evidence="1">CBS 109366</strain>
    </source>
</reference>
<evidence type="ECO:0000313" key="1">
    <source>
        <dbReference type="EMBL" id="KAJ2762542.1"/>
    </source>
</evidence>
<gene>
    <name evidence="1" type="ORF">IWQ57_005775</name>
</gene>
<name>A0ACC1JLI5_9FUNG</name>
<proteinExistence type="predicted"/>
<protein>
    <submittedName>
        <fullName evidence="1">Uncharacterized protein</fullName>
    </submittedName>
</protein>
<sequence length="164" mass="18185">MLRLRAIAGRRTALPLCGAVRALSTRLLDRRAALWDAEMERQQQDAARAAAEARPMDVSGLGKLLGAVEGVTRPLDLARKYDQKNAKRYMVARINGDTLWDMQRPLPARTTAVEFLPYSADDAALREVFWHSSAHVLGAALEKIYGDDLLLCDGPALREGGFFY</sequence>
<feature type="non-terminal residue" evidence="1">
    <location>
        <position position="164"/>
    </location>
</feature>
<keyword evidence="2" id="KW-1185">Reference proteome</keyword>
<evidence type="ECO:0000313" key="2">
    <source>
        <dbReference type="Proteomes" id="UP001140234"/>
    </source>
</evidence>
<comment type="caution">
    <text evidence="1">The sequence shown here is derived from an EMBL/GenBank/DDBJ whole genome shotgun (WGS) entry which is preliminary data.</text>
</comment>
<dbReference type="Proteomes" id="UP001140234">
    <property type="component" value="Unassembled WGS sequence"/>
</dbReference>
<dbReference type="EMBL" id="JANBUJ010002946">
    <property type="protein sequence ID" value="KAJ2762542.1"/>
    <property type="molecule type" value="Genomic_DNA"/>
</dbReference>